<protein>
    <recommendedName>
        <fullName evidence="4">RelE/StbE family addiction module toxin</fullName>
    </recommendedName>
</protein>
<sequence>MFTVSLAPKAKKQISKLKETERKAIETYLREKVAQAKDKKGLYDIGGTELVGNLKGLWRFKNNEFRKYRIIGYLENKELIITVLAVESCSDVYKNKENLAKKYER</sequence>
<organism evidence="2 3">
    <name type="scientific">Treponema maltophilum ATCC 51939</name>
    <dbReference type="NCBI Taxonomy" id="1125699"/>
    <lineage>
        <taxon>Bacteria</taxon>
        <taxon>Pseudomonadati</taxon>
        <taxon>Spirochaetota</taxon>
        <taxon>Spirochaetia</taxon>
        <taxon>Spirochaetales</taxon>
        <taxon>Treponemataceae</taxon>
        <taxon>Treponema</taxon>
    </lineage>
</organism>
<dbReference type="Pfam" id="PF05016">
    <property type="entry name" value="ParE_toxin"/>
    <property type="match status" value="1"/>
</dbReference>
<keyword evidence="1" id="KW-1277">Toxin-antitoxin system</keyword>
<dbReference type="AlphaFoldDB" id="S3KHE9"/>
<dbReference type="Gene3D" id="3.30.2310.20">
    <property type="entry name" value="RelE-like"/>
    <property type="match status" value="1"/>
</dbReference>
<name>S3KHE9_TREMA</name>
<gene>
    <name evidence="2" type="ORF">HMPREF9194_01983</name>
</gene>
<dbReference type="PATRIC" id="fig|1125699.3.peg.2004"/>
<comment type="caution">
    <text evidence="2">The sequence shown here is derived from an EMBL/GenBank/DDBJ whole genome shotgun (WGS) entry which is preliminary data.</text>
</comment>
<dbReference type="EMBL" id="ATFF01000006">
    <property type="protein sequence ID" value="EPF31632.1"/>
    <property type="molecule type" value="Genomic_DNA"/>
</dbReference>
<dbReference type="InterPro" id="IPR035093">
    <property type="entry name" value="RelE/ParE_toxin_dom_sf"/>
</dbReference>
<evidence type="ECO:0000256" key="1">
    <source>
        <dbReference type="ARBA" id="ARBA00022649"/>
    </source>
</evidence>
<reference evidence="2 3" key="1">
    <citation type="submission" date="2013-04" db="EMBL/GenBank/DDBJ databases">
        <title>The Genome Sequence of Treponema maltophilum ATCC 51939.</title>
        <authorList>
            <consortium name="The Broad Institute Genomics Platform"/>
            <person name="Earl A."/>
            <person name="Ward D."/>
            <person name="Feldgarden M."/>
            <person name="Gevers D."/>
            <person name="Leonetti C."/>
            <person name="Blanton J.M."/>
            <person name="Dewhirst F.E."/>
            <person name="Izard J."/>
            <person name="Walker B."/>
            <person name="Young S."/>
            <person name="Zeng Q."/>
            <person name="Gargeya S."/>
            <person name="Fitzgerald M."/>
            <person name="Haas B."/>
            <person name="Abouelleil A."/>
            <person name="Allen A.W."/>
            <person name="Alvarado L."/>
            <person name="Arachchi H.M."/>
            <person name="Berlin A.M."/>
            <person name="Chapman S.B."/>
            <person name="Gainer-Dewar J."/>
            <person name="Goldberg J."/>
            <person name="Griggs A."/>
            <person name="Gujja S."/>
            <person name="Hansen M."/>
            <person name="Howarth C."/>
            <person name="Imamovic A."/>
            <person name="Ireland A."/>
            <person name="Larimer J."/>
            <person name="McCowan C."/>
            <person name="Murphy C."/>
            <person name="Pearson M."/>
            <person name="Poon T.W."/>
            <person name="Priest M."/>
            <person name="Roberts A."/>
            <person name="Saif S."/>
            <person name="Shea T."/>
            <person name="Sisk P."/>
            <person name="Sykes S."/>
            <person name="Wortman J."/>
            <person name="Nusbaum C."/>
            <person name="Birren B."/>
        </authorList>
    </citation>
    <scope>NUCLEOTIDE SEQUENCE [LARGE SCALE GENOMIC DNA]</scope>
    <source>
        <strain evidence="2 3">ATCC 51939</strain>
    </source>
</reference>
<dbReference type="eggNOG" id="ENOG5031XQU">
    <property type="taxonomic scope" value="Bacteria"/>
</dbReference>
<accession>S3KHE9</accession>
<proteinExistence type="predicted"/>
<dbReference type="InterPro" id="IPR007712">
    <property type="entry name" value="RelE/ParE_toxin"/>
</dbReference>
<dbReference type="Proteomes" id="UP000014541">
    <property type="component" value="Unassembled WGS sequence"/>
</dbReference>
<keyword evidence="3" id="KW-1185">Reference proteome</keyword>
<dbReference type="RefSeq" id="WP_016526241.1">
    <property type="nucleotide sequence ID" value="NZ_KE332518.1"/>
</dbReference>
<dbReference type="OrthoDB" id="9805098at2"/>
<evidence type="ECO:0008006" key="4">
    <source>
        <dbReference type="Google" id="ProtNLM"/>
    </source>
</evidence>
<dbReference type="SUPFAM" id="SSF143011">
    <property type="entry name" value="RelE-like"/>
    <property type="match status" value="1"/>
</dbReference>
<evidence type="ECO:0000313" key="2">
    <source>
        <dbReference type="EMBL" id="EPF31632.1"/>
    </source>
</evidence>
<evidence type="ECO:0000313" key="3">
    <source>
        <dbReference type="Proteomes" id="UP000014541"/>
    </source>
</evidence>
<dbReference type="HOGENOM" id="CLU_2235392_0_0_12"/>
<dbReference type="STRING" id="1125699.HMPREF9194_01983"/>